<dbReference type="EMBL" id="JRNN01000063">
    <property type="protein sequence ID" value="KGF34885.1"/>
    <property type="molecule type" value="Genomic_DNA"/>
</dbReference>
<accession>A0A095ZJF9</accession>
<organism evidence="1 2">
    <name type="scientific">Hoylesella buccalis DNF00853</name>
    <dbReference type="NCBI Taxonomy" id="1401074"/>
    <lineage>
        <taxon>Bacteria</taxon>
        <taxon>Pseudomonadati</taxon>
        <taxon>Bacteroidota</taxon>
        <taxon>Bacteroidia</taxon>
        <taxon>Bacteroidales</taxon>
        <taxon>Prevotellaceae</taxon>
        <taxon>Hoylesella</taxon>
    </lineage>
</organism>
<proteinExistence type="predicted"/>
<dbReference type="Proteomes" id="UP000029556">
    <property type="component" value="Unassembled WGS sequence"/>
</dbReference>
<dbReference type="CDD" id="cd06462">
    <property type="entry name" value="Peptidase_S24_S26"/>
    <property type="match status" value="1"/>
</dbReference>
<name>A0A095ZJF9_9BACT</name>
<dbReference type="OrthoDB" id="9795228at2"/>
<protein>
    <submittedName>
        <fullName evidence="1">Peptidase S41</fullName>
    </submittedName>
</protein>
<dbReference type="InterPro" id="IPR036286">
    <property type="entry name" value="LexA/Signal_pep-like_sf"/>
</dbReference>
<gene>
    <name evidence="1" type="ORF">HMPREF2137_05840</name>
</gene>
<comment type="caution">
    <text evidence="1">The sequence shown here is derived from an EMBL/GenBank/DDBJ whole genome shotgun (WGS) entry which is preliminary data.</text>
</comment>
<evidence type="ECO:0000313" key="1">
    <source>
        <dbReference type="EMBL" id="KGF34885.1"/>
    </source>
</evidence>
<dbReference type="RefSeq" id="WP_036872617.1">
    <property type="nucleotide sequence ID" value="NZ_JRNN01000063.1"/>
</dbReference>
<sequence length="168" mass="19339">MSSNSKNTHSHQPAAKELQIENRKFLPEVIKLLEEGHTVTLQLRGFSMRPFLEDNRDKALLAKAKDIQVGDAVLAETPPKHYVLHRIIKIQGETVTLRGDGNLGTEVCHVNDVHGYVIGFYRKGRTKLDKTNGIKWRTYSHIWIALYPIRRYLLAAYRRIWIPLFGPI</sequence>
<dbReference type="AlphaFoldDB" id="A0A095ZJF9"/>
<dbReference type="SUPFAM" id="SSF51306">
    <property type="entry name" value="LexA/Signal peptidase"/>
    <property type="match status" value="1"/>
</dbReference>
<evidence type="ECO:0000313" key="2">
    <source>
        <dbReference type="Proteomes" id="UP000029556"/>
    </source>
</evidence>
<reference evidence="1 2" key="1">
    <citation type="submission" date="2014-07" db="EMBL/GenBank/DDBJ databases">
        <authorList>
            <person name="McCorrison J."/>
            <person name="Sanka R."/>
            <person name="Torralba M."/>
            <person name="Gillis M."/>
            <person name="Haft D.H."/>
            <person name="Methe B."/>
            <person name="Sutton G."/>
            <person name="Nelson K.E."/>
        </authorList>
    </citation>
    <scope>NUCLEOTIDE SEQUENCE [LARGE SCALE GENOMIC DNA]</scope>
    <source>
        <strain evidence="1 2">DNF00853</strain>
    </source>
</reference>